<feature type="chain" id="PRO_5032873056" evidence="1">
    <location>
        <begin position="21"/>
        <end position="159"/>
    </location>
</feature>
<comment type="caution">
    <text evidence="2">The sequence shown here is derived from an EMBL/GenBank/DDBJ whole genome shotgun (WGS) entry which is preliminary data.</text>
</comment>
<dbReference type="InterPro" id="IPR036182">
    <property type="entry name" value="PCuAC_sf"/>
</dbReference>
<gene>
    <name evidence="2" type="ORF">H6P80_11460</name>
</gene>
<evidence type="ECO:0000313" key="2">
    <source>
        <dbReference type="EMBL" id="MBC2778234.1"/>
    </source>
</evidence>
<keyword evidence="1" id="KW-0732">Signal</keyword>
<dbReference type="PANTHER" id="PTHR36302:SF1">
    <property type="entry name" value="COPPER CHAPERONE PCU(A)C"/>
    <property type="match status" value="1"/>
</dbReference>
<dbReference type="InterPro" id="IPR007410">
    <property type="entry name" value="LpqE-like"/>
</dbReference>
<dbReference type="EMBL" id="JACJVJ010000002">
    <property type="protein sequence ID" value="MBC2778234.1"/>
    <property type="molecule type" value="Genomic_DNA"/>
</dbReference>
<dbReference type="Gene3D" id="2.60.40.1890">
    <property type="entry name" value="PCu(A)C copper chaperone"/>
    <property type="match status" value="1"/>
</dbReference>
<protein>
    <submittedName>
        <fullName evidence="2">Copper chaperone PCu(A)C</fullName>
    </submittedName>
</protein>
<dbReference type="Proteomes" id="UP000564378">
    <property type="component" value="Unassembled WGS sequence"/>
</dbReference>
<name>A0A842I2X7_9SPHN</name>
<dbReference type="RefSeq" id="WP_185801505.1">
    <property type="nucleotide sequence ID" value="NZ_JACJVJ010000002.1"/>
</dbReference>
<dbReference type="SUPFAM" id="SSF110087">
    <property type="entry name" value="DR1885-like metal-binding protein"/>
    <property type="match status" value="1"/>
</dbReference>
<sequence>MRYALLAGFAAIALSACSQGADEAPADPVENAWVRLPAVDGRPAAAYFTLHGGDAGDTLIAVDSERVASIELHETTMEGGAMRMRPIMSVDIPAGETIAFEPGGRHAMLFGVDPEVTAGTNLTLHFRFDSGRDVSIEAATIDAGDDAPAQESGQDHGAH</sequence>
<dbReference type="InterPro" id="IPR058248">
    <property type="entry name" value="Lxx211020-like"/>
</dbReference>
<dbReference type="PROSITE" id="PS51257">
    <property type="entry name" value="PROKAR_LIPOPROTEIN"/>
    <property type="match status" value="1"/>
</dbReference>
<reference evidence="2 3" key="1">
    <citation type="submission" date="2020-08" db="EMBL/GenBank/DDBJ databases">
        <title>Draft genome sequence of Parasphingopyxis sp. GrpM-11.</title>
        <authorList>
            <person name="Oh J."/>
            <person name="Roh D.-H."/>
        </authorList>
    </citation>
    <scope>NUCLEOTIDE SEQUENCE [LARGE SCALE GENOMIC DNA]</scope>
    <source>
        <strain evidence="2 3">GrpM-11</strain>
    </source>
</reference>
<dbReference type="PANTHER" id="PTHR36302">
    <property type="entry name" value="BLR7088 PROTEIN"/>
    <property type="match status" value="1"/>
</dbReference>
<dbReference type="AlphaFoldDB" id="A0A842I2X7"/>
<proteinExistence type="predicted"/>
<evidence type="ECO:0000313" key="3">
    <source>
        <dbReference type="Proteomes" id="UP000564378"/>
    </source>
</evidence>
<keyword evidence="3" id="KW-1185">Reference proteome</keyword>
<feature type="signal peptide" evidence="1">
    <location>
        <begin position="1"/>
        <end position="20"/>
    </location>
</feature>
<organism evidence="2 3">
    <name type="scientific">Parasphingopyxis marina</name>
    <dbReference type="NCBI Taxonomy" id="2761622"/>
    <lineage>
        <taxon>Bacteria</taxon>
        <taxon>Pseudomonadati</taxon>
        <taxon>Pseudomonadota</taxon>
        <taxon>Alphaproteobacteria</taxon>
        <taxon>Sphingomonadales</taxon>
        <taxon>Sphingomonadaceae</taxon>
        <taxon>Parasphingopyxis</taxon>
    </lineage>
</organism>
<evidence type="ECO:0000256" key="1">
    <source>
        <dbReference type="SAM" id="SignalP"/>
    </source>
</evidence>
<accession>A0A842I2X7</accession>
<dbReference type="Pfam" id="PF04314">
    <property type="entry name" value="PCuAC"/>
    <property type="match status" value="1"/>
</dbReference>